<dbReference type="RefSeq" id="WP_013136211.1">
    <property type="nucleotide sequence ID" value="NC_014166.1"/>
</dbReference>
<sequence length="291" mass="35050">MDYLNGKNIINLDCIYTNLFKVSEKILDKNLAKFIFHNLEEKATFQKNHKTFYTYLKYSKEYFVCSYENKKSAILIIDLISEYIKLKKLDKKRVLVYYDTYFLLFENSSLYYFQKIEKELLNQDMEVYIKKRFLFDYEEEIDIQIADLEHFKGKDKISSSLAYIYDSNKLKIYYYYLFTLLIISLSLIVFDYYKKESTKEELLRIDNKSKNKILIPKRQSLYFKISTLFANLEKHNLKISKFDFSGNSLFVTLIAKNRDDFYAFIQNYRNKKINSISKTKDGYEISASFVF</sequence>
<evidence type="ECO:0000256" key="1">
    <source>
        <dbReference type="SAM" id="Phobius"/>
    </source>
</evidence>
<dbReference type="STRING" id="572480.Arnit_2415"/>
<protein>
    <submittedName>
        <fullName evidence="2">Uncharacterized protein</fullName>
    </submittedName>
</protein>
<dbReference type="Proteomes" id="UP000000939">
    <property type="component" value="Chromosome"/>
</dbReference>
<keyword evidence="3" id="KW-1185">Reference proteome</keyword>
<dbReference type="AlphaFoldDB" id="D5V1A4"/>
<gene>
    <name evidence="2" type="ordered locus">Arnit_2415</name>
</gene>
<keyword evidence="1" id="KW-0472">Membrane</keyword>
<evidence type="ECO:0000313" key="2">
    <source>
        <dbReference type="EMBL" id="ADG94066.1"/>
    </source>
</evidence>
<organism evidence="2 3">
    <name type="scientific">Arcobacter nitrofigilis (strain ATCC 33309 / DSM 7299 / CCUG 15893 / LMG 7604 / NCTC 12251 / CI)</name>
    <name type="common">Campylobacter nitrofigilis</name>
    <dbReference type="NCBI Taxonomy" id="572480"/>
    <lineage>
        <taxon>Bacteria</taxon>
        <taxon>Pseudomonadati</taxon>
        <taxon>Campylobacterota</taxon>
        <taxon>Epsilonproteobacteria</taxon>
        <taxon>Campylobacterales</taxon>
        <taxon>Arcobacteraceae</taxon>
        <taxon>Arcobacter</taxon>
    </lineage>
</organism>
<reference evidence="2 3" key="1">
    <citation type="journal article" date="2010" name="Stand. Genomic Sci.">
        <title>Complete genome sequence of Arcobacter nitrofigilis type strain (CI).</title>
        <authorList>
            <person name="Pati A."/>
            <person name="Gronow S."/>
            <person name="Lapidus A."/>
            <person name="Copeland A."/>
            <person name="Glavina Del Rio T."/>
            <person name="Nolan M."/>
            <person name="Lucas S."/>
            <person name="Tice H."/>
            <person name="Cheng J.F."/>
            <person name="Han C."/>
            <person name="Chertkov O."/>
            <person name="Bruce D."/>
            <person name="Tapia R."/>
            <person name="Goodwin L."/>
            <person name="Pitluck S."/>
            <person name="Liolios K."/>
            <person name="Ivanova N."/>
            <person name="Mavromatis K."/>
            <person name="Chen A."/>
            <person name="Palaniappan K."/>
            <person name="Land M."/>
            <person name="Hauser L."/>
            <person name="Chang Y.J."/>
            <person name="Jeffries C.D."/>
            <person name="Detter J.C."/>
            <person name="Rohde M."/>
            <person name="Goker M."/>
            <person name="Bristow J."/>
            <person name="Eisen J.A."/>
            <person name="Markowitz V."/>
            <person name="Hugenholtz P."/>
            <person name="Klenk H.P."/>
            <person name="Kyrpides N.C."/>
        </authorList>
    </citation>
    <scope>NUCLEOTIDE SEQUENCE [LARGE SCALE GENOMIC DNA]</scope>
    <source>
        <strain evidence="3">ATCC 33309 / DSM 7299 / CCUG 15893 / LMG 7604 / NCTC 12251 / CI</strain>
    </source>
</reference>
<keyword evidence="1" id="KW-0812">Transmembrane</keyword>
<feature type="transmembrane region" description="Helical" evidence="1">
    <location>
        <begin position="173"/>
        <end position="193"/>
    </location>
</feature>
<proteinExistence type="predicted"/>
<accession>D5V1A4</accession>
<keyword evidence="1" id="KW-1133">Transmembrane helix</keyword>
<feature type="transmembrane region" description="Helical" evidence="1">
    <location>
        <begin position="94"/>
        <end position="113"/>
    </location>
</feature>
<dbReference type="OrthoDB" id="9823204at2"/>
<name>D5V1A4_ARCNC</name>
<dbReference type="KEGG" id="ant:Arnit_2415"/>
<evidence type="ECO:0000313" key="3">
    <source>
        <dbReference type="Proteomes" id="UP000000939"/>
    </source>
</evidence>
<dbReference type="HOGENOM" id="CLU_955279_0_0_7"/>
<dbReference type="EMBL" id="CP001999">
    <property type="protein sequence ID" value="ADG94066.1"/>
    <property type="molecule type" value="Genomic_DNA"/>
</dbReference>